<organism evidence="1 2">
    <name type="scientific">Strongylus vulgaris</name>
    <name type="common">Blood worm</name>
    <dbReference type="NCBI Taxonomy" id="40348"/>
    <lineage>
        <taxon>Eukaryota</taxon>
        <taxon>Metazoa</taxon>
        <taxon>Ecdysozoa</taxon>
        <taxon>Nematoda</taxon>
        <taxon>Chromadorea</taxon>
        <taxon>Rhabditida</taxon>
        <taxon>Rhabditina</taxon>
        <taxon>Rhabditomorpha</taxon>
        <taxon>Strongyloidea</taxon>
        <taxon>Strongylidae</taxon>
        <taxon>Strongylus</taxon>
    </lineage>
</organism>
<dbReference type="EMBL" id="UYYB01145824">
    <property type="protein sequence ID" value="VDM85821.1"/>
    <property type="molecule type" value="Genomic_DNA"/>
</dbReference>
<evidence type="ECO:0000313" key="1">
    <source>
        <dbReference type="EMBL" id="VDM85821.1"/>
    </source>
</evidence>
<protein>
    <recommendedName>
        <fullName evidence="3">Fibronectin type-III domain-containing protein</fullName>
    </recommendedName>
</protein>
<dbReference type="Proteomes" id="UP000270094">
    <property type="component" value="Unassembled WGS sequence"/>
</dbReference>
<name>A0A3P7JJ99_STRVU</name>
<dbReference type="OrthoDB" id="5783913at2759"/>
<accession>A0A3P7JJ99</accession>
<proteinExistence type="predicted"/>
<sequence length="195" mass="21360">MPGVQYRFMVTAVGPSGRLGETVASSWTEINNSTAIKTLEGLVTLRNGYNNEKGVTAHDSSPSVLMPHLEFQAAYTISIVPTSAEKTQLSKPLLANFKSLQCKDVHGQGSIQCVPEPVLNLSVVLRPNGTGVVSWIPSADQENILFYQLIYYALRHESGCQVRQETVNIRAVASSVTVDFPGQKCEYVVRLVNYD</sequence>
<feature type="non-terminal residue" evidence="1">
    <location>
        <position position="195"/>
    </location>
</feature>
<keyword evidence="2" id="KW-1185">Reference proteome</keyword>
<evidence type="ECO:0008006" key="3">
    <source>
        <dbReference type="Google" id="ProtNLM"/>
    </source>
</evidence>
<dbReference type="AlphaFoldDB" id="A0A3P7JJ99"/>
<dbReference type="InterPro" id="IPR036116">
    <property type="entry name" value="FN3_sf"/>
</dbReference>
<evidence type="ECO:0000313" key="2">
    <source>
        <dbReference type="Proteomes" id="UP000270094"/>
    </source>
</evidence>
<gene>
    <name evidence="1" type="ORF">SVUK_LOCUS20819</name>
</gene>
<dbReference type="SUPFAM" id="SSF49265">
    <property type="entry name" value="Fibronectin type III"/>
    <property type="match status" value="1"/>
</dbReference>
<reference evidence="1 2" key="1">
    <citation type="submission" date="2018-11" db="EMBL/GenBank/DDBJ databases">
        <authorList>
            <consortium name="Pathogen Informatics"/>
        </authorList>
    </citation>
    <scope>NUCLEOTIDE SEQUENCE [LARGE SCALE GENOMIC DNA]</scope>
</reference>